<keyword evidence="4" id="KW-0012">Acyltransferase</keyword>
<accession>A0A2U1UWH6</accession>
<comment type="similarity">
    <text evidence="1">Belongs to the transferase hexapeptide repeat family.</text>
</comment>
<keyword evidence="3" id="KW-0677">Repeat</keyword>
<dbReference type="PANTHER" id="PTHR43300">
    <property type="entry name" value="ACETYLTRANSFERASE"/>
    <property type="match status" value="1"/>
</dbReference>
<dbReference type="PANTHER" id="PTHR43300:SF11">
    <property type="entry name" value="ACETYLTRANSFERASE RV3034C-RELATED"/>
    <property type="match status" value="1"/>
</dbReference>
<evidence type="ECO:0000256" key="2">
    <source>
        <dbReference type="ARBA" id="ARBA00022679"/>
    </source>
</evidence>
<dbReference type="InterPro" id="IPR001451">
    <property type="entry name" value="Hexapep"/>
</dbReference>
<dbReference type="PROSITE" id="PS00101">
    <property type="entry name" value="HEXAPEP_TRANSFERASES"/>
    <property type="match status" value="1"/>
</dbReference>
<evidence type="ECO:0000313" key="6">
    <source>
        <dbReference type="EMBL" id="QCR05643.1"/>
    </source>
</evidence>
<evidence type="ECO:0000313" key="5">
    <source>
        <dbReference type="EMBL" id="PWC25972.1"/>
    </source>
</evidence>
<dbReference type="Proteomes" id="UP000303847">
    <property type="component" value="Chromosome"/>
</dbReference>
<dbReference type="Gene3D" id="2.160.10.10">
    <property type="entry name" value="Hexapeptide repeat proteins"/>
    <property type="match status" value="1"/>
</dbReference>
<dbReference type="SUPFAM" id="SSF51161">
    <property type="entry name" value="Trimeric LpxA-like enzymes"/>
    <property type="match status" value="1"/>
</dbReference>
<dbReference type="CDD" id="cd03349">
    <property type="entry name" value="LbH_XAT"/>
    <property type="match status" value="1"/>
</dbReference>
<dbReference type="InterPro" id="IPR050179">
    <property type="entry name" value="Trans_hexapeptide_repeat"/>
</dbReference>
<gene>
    <name evidence="5" type="ORF">DDT54_01195</name>
    <name evidence="6" type="ORF">EH206_16520</name>
</gene>
<evidence type="ECO:0000313" key="8">
    <source>
        <dbReference type="Proteomes" id="UP000303847"/>
    </source>
</evidence>
<dbReference type="EMBL" id="CP034036">
    <property type="protein sequence ID" value="QCR05643.1"/>
    <property type="molecule type" value="Genomic_DNA"/>
</dbReference>
<evidence type="ECO:0000256" key="1">
    <source>
        <dbReference type="ARBA" id="ARBA00007274"/>
    </source>
</evidence>
<dbReference type="AlphaFoldDB" id="A0A2U1UWH6"/>
<evidence type="ECO:0000313" key="7">
    <source>
        <dbReference type="Proteomes" id="UP000295985"/>
    </source>
</evidence>
<dbReference type="InterPro" id="IPR011004">
    <property type="entry name" value="Trimer_LpxA-like_sf"/>
</dbReference>
<organism evidence="5 7">
    <name type="scientific">Brenneria nigrifluens DSM 30175 = ATCC 13028</name>
    <dbReference type="NCBI Taxonomy" id="1121120"/>
    <lineage>
        <taxon>Bacteria</taxon>
        <taxon>Pseudomonadati</taxon>
        <taxon>Pseudomonadota</taxon>
        <taxon>Gammaproteobacteria</taxon>
        <taxon>Enterobacterales</taxon>
        <taxon>Pectobacteriaceae</taxon>
        <taxon>Brenneria</taxon>
    </lineage>
</organism>
<sequence length="255" mass="29260">MDYPLSFRWTARHEEFCVTENIFLEHTLKIKGVYKQWKPWWFKKGKTFIVTCDIFAENFATMPRRGFCSVGAYSYADCRLPNEMRIGRYCSIAQGVTFMGTQHPTDRFTTNPITYHDDFARLSGMRHRDCFNENLPLPSIGHDVWIGGNVVLKGGITIGNGAVIGANAVVTKDVPPYAIVAGVPAKIIRFRFEKDVIHKLQELAWWDYKTADIPADETKNIHAFIDKLEERINHGDIIKHSYKKINLSKVFKELG</sequence>
<protein>
    <submittedName>
        <fullName evidence="5">Antibiotic acetyltransferase</fullName>
    </submittedName>
    <submittedName>
        <fullName evidence="6">CatB-related O-acetyltransferase</fullName>
    </submittedName>
</protein>
<reference evidence="5 7" key="1">
    <citation type="submission" date="2018-04" db="EMBL/GenBank/DDBJ databases">
        <title>Brenneria corticis sp.nov.</title>
        <authorList>
            <person name="Li Y."/>
        </authorList>
    </citation>
    <scope>NUCLEOTIDE SEQUENCE [LARGE SCALE GENOMIC DNA]</scope>
    <source>
        <strain evidence="5 7">LMG 2694</strain>
    </source>
</reference>
<keyword evidence="8" id="KW-1185">Reference proteome</keyword>
<name>A0A2U1UWH6_9GAMM</name>
<dbReference type="RefSeq" id="WP_009113961.1">
    <property type="nucleotide sequence ID" value="NZ_CP034036.1"/>
</dbReference>
<dbReference type="InterPro" id="IPR018357">
    <property type="entry name" value="Hexapep_transf_CS"/>
</dbReference>
<proteinExistence type="inferred from homology"/>
<dbReference type="EMBL" id="QDKK01000001">
    <property type="protein sequence ID" value="PWC25972.1"/>
    <property type="molecule type" value="Genomic_DNA"/>
</dbReference>
<reference evidence="6 8" key="2">
    <citation type="submission" date="2018-11" db="EMBL/GenBank/DDBJ databases">
        <title>Genome sequences of Brenneria nigrifluens and Brenneria rubrifaciens.</title>
        <authorList>
            <person name="Poret-Peterson A.T."/>
            <person name="McClean A.E."/>
            <person name="Kluepfel D.A."/>
        </authorList>
    </citation>
    <scope>NUCLEOTIDE SEQUENCE [LARGE SCALE GENOMIC DNA]</scope>
    <source>
        <strain evidence="6 8">ATCC 13028</strain>
    </source>
</reference>
<dbReference type="Pfam" id="PF00132">
    <property type="entry name" value="Hexapep"/>
    <property type="match status" value="1"/>
</dbReference>
<evidence type="ECO:0000256" key="3">
    <source>
        <dbReference type="ARBA" id="ARBA00022737"/>
    </source>
</evidence>
<dbReference type="OrthoDB" id="9815592at2"/>
<dbReference type="GO" id="GO:0016747">
    <property type="term" value="F:acyltransferase activity, transferring groups other than amino-acyl groups"/>
    <property type="evidence" value="ECO:0007669"/>
    <property type="project" value="UniProtKB-ARBA"/>
</dbReference>
<keyword evidence="2 5" id="KW-0808">Transferase</keyword>
<dbReference type="Proteomes" id="UP000295985">
    <property type="component" value="Unassembled WGS sequence"/>
</dbReference>
<evidence type="ECO:0000256" key="4">
    <source>
        <dbReference type="ARBA" id="ARBA00023315"/>
    </source>
</evidence>